<accession>A0ABQ3E353</accession>
<reference evidence="6" key="1">
    <citation type="journal article" date="2019" name="Int. J. Syst. Evol. Microbiol.">
        <title>The Global Catalogue of Microorganisms (GCM) 10K type strain sequencing project: providing services to taxonomists for standard genome sequencing and annotation.</title>
        <authorList>
            <consortium name="The Broad Institute Genomics Platform"/>
            <consortium name="The Broad Institute Genome Sequencing Center for Infectious Disease"/>
            <person name="Wu L."/>
            <person name="Ma J."/>
        </authorList>
    </citation>
    <scope>NUCLEOTIDE SEQUENCE [LARGE SCALE GENOMIC DNA]</scope>
    <source>
        <strain evidence="6">KCTC 12861</strain>
    </source>
</reference>
<gene>
    <name evidence="5" type="ORF">GCM10007094_07410</name>
</gene>
<dbReference type="EMBL" id="BMXE01000001">
    <property type="protein sequence ID" value="GHB21823.1"/>
    <property type="molecule type" value="Genomic_DNA"/>
</dbReference>
<proteinExistence type="predicted"/>
<keyword evidence="1" id="KW-0328">Glycosyltransferase</keyword>
<name>A0ABQ3E353_9HYPH</name>
<dbReference type="PANTHER" id="PTHR20961">
    <property type="entry name" value="GLYCOSYLTRANSFERASE"/>
    <property type="match status" value="1"/>
</dbReference>
<dbReference type="InterPro" id="IPR007657">
    <property type="entry name" value="Glycosyltransferase_61"/>
</dbReference>
<keyword evidence="6" id="KW-1185">Reference proteome</keyword>
<feature type="domain" description="Glycosyltransferase 61 catalytic" evidence="4">
    <location>
        <begin position="136"/>
        <end position="317"/>
    </location>
</feature>
<evidence type="ECO:0000256" key="3">
    <source>
        <dbReference type="ARBA" id="ARBA00023180"/>
    </source>
</evidence>
<keyword evidence="2" id="KW-0808">Transferase</keyword>
<organism evidence="5 6">
    <name type="scientific">Pseudovibrio japonicus</name>
    <dbReference type="NCBI Taxonomy" id="366534"/>
    <lineage>
        <taxon>Bacteria</taxon>
        <taxon>Pseudomonadati</taxon>
        <taxon>Pseudomonadota</taxon>
        <taxon>Alphaproteobacteria</taxon>
        <taxon>Hyphomicrobiales</taxon>
        <taxon>Stappiaceae</taxon>
        <taxon>Pseudovibrio</taxon>
    </lineage>
</organism>
<evidence type="ECO:0000256" key="2">
    <source>
        <dbReference type="ARBA" id="ARBA00022679"/>
    </source>
</evidence>
<comment type="caution">
    <text evidence="5">The sequence shown here is derived from an EMBL/GenBank/DDBJ whole genome shotgun (WGS) entry which is preliminary data.</text>
</comment>
<evidence type="ECO:0000259" key="4">
    <source>
        <dbReference type="Pfam" id="PF04577"/>
    </source>
</evidence>
<keyword evidence="3" id="KW-0325">Glycoprotein</keyword>
<evidence type="ECO:0000313" key="6">
    <source>
        <dbReference type="Proteomes" id="UP000637980"/>
    </source>
</evidence>
<evidence type="ECO:0000313" key="5">
    <source>
        <dbReference type="EMBL" id="GHB21823.1"/>
    </source>
</evidence>
<dbReference type="InterPro" id="IPR049625">
    <property type="entry name" value="Glyco_transf_61_cat"/>
</dbReference>
<evidence type="ECO:0000256" key="1">
    <source>
        <dbReference type="ARBA" id="ARBA00022676"/>
    </source>
</evidence>
<dbReference type="Proteomes" id="UP000637980">
    <property type="component" value="Unassembled WGS sequence"/>
</dbReference>
<protein>
    <recommendedName>
        <fullName evidence="4">Glycosyltransferase 61 catalytic domain-containing protein</fullName>
    </recommendedName>
</protein>
<dbReference type="Pfam" id="PF04577">
    <property type="entry name" value="Glyco_transf_61"/>
    <property type="match status" value="1"/>
</dbReference>
<sequence>MQAAIAKNFPAIGYKYNYFPDKAILDQPPNELLLTADERSKHDLPKDILTFFKEHGALEQKRSAGPLPPAGLTRLLLHKLVDTMVLGSTGSTVIKAQNRQVEAAAPNNMRFAQLTDRTIETAAINMLGMAVGHRHYYHFLADAAYPLMFLLEHLEPRTFPLTLLVRENLPEFQRAFYRHLLKKTPLLQLEECKANERIHCQTLYHCLAQMNSEFRVPPSEQAASMIAAHYLSAYNLQAVSEPTLKLYIARDDAKTRKILNEKFLKDQLEARGFHSIIPGTLGHEDQVQLFNEAKIIVGTHGAGLTNLLFSQAGGKVIEIFPADYIQSAYAWIAHLRGLSYAPVIGEESGAHQHFSLSQKAIGQILDEIDAHGSV</sequence>